<organism evidence="1 2">
    <name type="scientific">Elysia marginata</name>
    <dbReference type="NCBI Taxonomy" id="1093978"/>
    <lineage>
        <taxon>Eukaryota</taxon>
        <taxon>Metazoa</taxon>
        <taxon>Spiralia</taxon>
        <taxon>Lophotrochozoa</taxon>
        <taxon>Mollusca</taxon>
        <taxon>Gastropoda</taxon>
        <taxon>Heterobranchia</taxon>
        <taxon>Euthyneura</taxon>
        <taxon>Panpulmonata</taxon>
        <taxon>Sacoglossa</taxon>
        <taxon>Placobranchoidea</taxon>
        <taxon>Plakobranchidae</taxon>
        <taxon>Elysia</taxon>
    </lineage>
</organism>
<evidence type="ECO:0000313" key="1">
    <source>
        <dbReference type="EMBL" id="GFR81621.1"/>
    </source>
</evidence>
<accession>A0AAV4GAF7</accession>
<gene>
    <name evidence="1" type="ORF">ElyMa_004075200</name>
</gene>
<feature type="non-terminal residue" evidence="1">
    <location>
        <position position="1"/>
    </location>
</feature>
<dbReference type="InterPro" id="IPR052669">
    <property type="entry name" value="SL1/TIF-IB_Component"/>
</dbReference>
<dbReference type="PANTHER" id="PTHR32122">
    <property type="entry name" value="TATA BOX-BINDING PROTEIN ASSOCIATED FACTOR RNA POLYMERASE I SUBUNIT A"/>
    <property type="match status" value="1"/>
</dbReference>
<dbReference type="AlphaFoldDB" id="A0AAV4GAF7"/>
<dbReference type="PANTHER" id="PTHR32122:SF1">
    <property type="entry name" value="TATA BOX-BINDING PROTEIN-ASSOCIATED FACTOR RNA POLYMERASE I SUBUNIT A"/>
    <property type="match status" value="1"/>
</dbReference>
<reference evidence="1 2" key="1">
    <citation type="journal article" date="2021" name="Elife">
        <title>Chloroplast acquisition without the gene transfer in kleptoplastic sea slugs, Plakobranchus ocellatus.</title>
        <authorList>
            <person name="Maeda T."/>
            <person name="Takahashi S."/>
            <person name="Yoshida T."/>
            <person name="Shimamura S."/>
            <person name="Takaki Y."/>
            <person name="Nagai Y."/>
            <person name="Toyoda A."/>
            <person name="Suzuki Y."/>
            <person name="Arimoto A."/>
            <person name="Ishii H."/>
            <person name="Satoh N."/>
            <person name="Nishiyama T."/>
            <person name="Hasebe M."/>
            <person name="Maruyama T."/>
            <person name="Minagawa J."/>
            <person name="Obokata J."/>
            <person name="Shigenobu S."/>
        </authorList>
    </citation>
    <scope>NUCLEOTIDE SEQUENCE [LARGE SCALE GENOMIC DNA]</scope>
</reference>
<sequence>DLIKLDPCNPLCIELYKLSGDDQPSNVSLLFDFLDYDHCNNNETVLSLLALRLQEVPENVMLKKEVQRCWESRSSWWPATVLKDACLKRKHCDKVDQDWSGHTSNCAERPIAKAKRKIYKVLRNL</sequence>
<evidence type="ECO:0000313" key="2">
    <source>
        <dbReference type="Proteomes" id="UP000762676"/>
    </source>
</evidence>
<name>A0AAV4GAF7_9GAST</name>
<dbReference type="Proteomes" id="UP000762676">
    <property type="component" value="Unassembled WGS sequence"/>
</dbReference>
<dbReference type="EMBL" id="BMAT01008283">
    <property type="protein sequence ID" value="GFR81621.1"/>
    <property type="molecule type" value="Genomic_DNA"/>
</dbReference>
<proteinExistence type="predicted"/>
<comment type="caution">
    <text evidence="1">The sequence shown here is derived from an EMBL/GenBank/DDBJ whole genome shotgun (WGS) entry which is preliminary data.</text>
</comment>
<keyword evidence="2" id="KW-1185">Reference proteome</keyword>
<protein>
    <submittedName>
        <fullName evidence="1">TATA box-binding protein-associated factor RNA polymerase I subunit A</fullName>
    </submittedName>
</protein>